<dbReference type="InterPro" id="IPR024079">
    <property type="entry name" value="MetalloPept_cat_dom_sf"/>
</dbReference>
<dbReference type="PANTHER" id="PTHR10201">
    <property type="entry name" value="MATRIX METALLOPROTEINASE"/>
    <property type="match status" value="1"/>
</dbReference>
<evidence type="ECO:0000256" key="1">
    <source>
        <dbReference type="ARBA" id="ARBA00001913"/>
    </source>
</evidence>
<dbReference type="PIRSF" id="PIRSF001191">
    <property type="entry name" value="Peptidase_M10A_matrix"/>
    <property type="match status" value="1"/>
</dbReference>
<feature type="repeat" description="Hemopexin" evidence="13">
    <location>
        <begin position="387"/>
        <end position="435"/>
    </location>
</feature>
<dbReference type="Gene3D" id="3.40.390.10">
    <property type="entry name" value="Collagenase (Catalytic Domain)"/>
    <property type="match status" value="1"/>
</dbReference>
<dbReference type="RefSeq" id="XP_072849738.1">
    <property type="nucleotide sequence ID" value="XM_072993637.1"/>
</dbReference>
<feature type="chain" id="PRO_5046372170" evidence="14">
    <location>
        <begin position="18"/>
        <end position="480"/>
    </location>
</feature>
<evidence type="ECO:0000256" key="5">
    <source>
        <dbReference type="ARBA" id="ARBA00022723"/>
    </source>
</evidence>
<dbReference type="InterPro" id="IPR000585">
    <property type="entry name" value="Hemopexin-like_dom"/>
</dbReference>
<evidence type="ECO:0000256" key="2">
    <source>
        <dbReference type="ARBA" id="ARBA00001947"/>
    </source>
</evidence>
<evidence type="ECO:0000259" key="15">
    <source>
        <dbReference type="SMART" id="SM00235"/>
    </source>
</evidence>
<evidence type="ECO:0000256" key="12">
    <source>
        <dbReference type="ARBA" id="ARBA00023145"/>
    </source>
</evidence>
<dbReference type="SUPFAM" id="SSF55486">
    <property type="entry name" value="Metalloproteases ('zincins'), catalytic domain"/>
    <property type="match status" value="1"/>
</dbReference>
<dbReference type="InterPro" id="IPR036375">
    <property type="entry name" value="Hemopexin-like_dom_sf"/>
</dbReference>
<dbReference type="GeneID" id="110089069"/>
<dbReference type="InterPro" id="IPR021190">
    <property type="entry name" value="Pept_M10A"/>
</dbReference>
<feature type="domain" description="Peptidase metallopeptidase" evidence="15">
    <location>
        <begin position="106"/>
        <end position="263"/>
    </location>
</feature>
<evidence type="ECO:0000313" key="17">
    <source>
        <dbReference type="RefSeq" id="XP_072849738.1"/>
    </source>
</evidence>
<evidence type="ECO:0000256" key="7">
    <source>
        <dbReference type="ARBA" id="ARBA00022737"/>
    </source>
</evidence>
<accession>A0ABM5FWF6</accession>
<evidence type="ECO:0000256" key="11">
    <source>
        <dbReference type="ARBA" id="ARBA00023049"/>
    </source>
</evidence>
<dbReference type="CDD" id="cd00094">
    <property type="entry name" value="HX"/>
    <property type="match status" value="1"/>
</dbReference>
<evidence type="ECO:0000256" key="8">
    <source>
        <dbReference type="ARBA" id="ARBA00022801"/>
    </source>
</evidence>
<keyword evidence="4" id="KW-0645">Protease</keyword>
<keyword evidence="5" id="KW-0479">Metal-binding</keyword>
<evidence type="ECO:0000256" key="14">
    <source>
        <dbReference type="SAM" id="SignalP"/>
    </source>
</evidence>
<comment type="cofactor">
    <cofactor evidence="2">
        <name>Zn(2+)</name>
        <dbReference type="ChEBI" id="CHEBI:29105"/>
    </cofactor>
</comment>
<protein>
    <submittedName>
        <fullName evidence="17">Stromelysin-1-like</fullName>
    </submittedName>
</protein>
<dbReference type="PROSITE" id="PS51642">
    <property type="entry name" value="HEMOPEXIN_2"/>
    <property type="match status" value="4"/>
</dbReference>
<keyword evidence="12" id="KW-0865">Zymogen</keyword>
<dbReference type="Proteomes" id="UP001652642">
    <property type="component" value="Chromosome 3"/>
</dbReference>
<keyword evidence="11" id="KW-0482">Metalloprotease</keyword>
<dbReference type="SUPFAM" id="SSF50923">
    <property type="entry name" value="Hemopexin-like domain"/>
    <property type="match status" value="1"/>
</dbReference>
<keyword evidence="7" id="KW-0677">Repeat</keyword>
<dbReference type="InterPro" id="IPR021158">
    <property type="entry name" value="Pept_M10A_Zn_BS"/>
</dbReference>
<comment type="cofactor">
    <cofactor evidence="1">
        <name>Ca(2+)</name>
        <dbReference type="ChEBI" id="CHEBI:29108"/>
    </cofactor>
</comment>
<dbReference type="PROSITE" id="PS00546">
    <property type="entry name" value="CYSTEINE_SWITCH"/>
    <property type="match status" value="1"/>
</dbReference>
<proteinExistence type="inferred from homology"/>
<dbReference type="Pfam" id="PF00413">
    <property type="entry name" value="Peptidase_M10"/>
    <property type="match status" value="1"/>
</dbReference>
<evidence type="ECO:0000256" key="10">
    <source>
        <dbReference type="ARBA" id="ARBA00022837"/>
    </source>
</evidence>
<reference evidence="17" key="1">
    <citation type="submission" date="2025-08" db="UniProtKB">
        <authorList>
            <consortium name="RefSeq"/>
        </authorList>
    </citation>
    <scope>IDENTIFICATION</scope>
</reference>
<feature type="signal peptide" evidence="14">
    <location>
        <begin position="1"/>
        <end position="17"/>
    </location>
</feature>
<evidence type="ECO:0000256" key="6">
    <source>
        <dbReference type="ARBA" id="ARBA00022729"/>
    </source>
</evidence>
<evidence type="ECO:0000256" key="9">
    <source>
        <dbReference type="ARBA" id="ARBA00022833"/>
    </source>
</evidence>
<dbReference type="SMART" id="SM00120">
    <property type="entry name" value="HX"/>
    <property type="match status" value="4"/>
</dbReference>
<dbReference type="InterPro" id="IPR018487">
    <property type="entry name" value="Hemopexin-like_repeat"/>
</dbReference>
<dbReference type="InterPro" id="IPR006026">
    <property type="entry name" value="Peptidase_Metallo"/>
</dbReference>
<dbReference type="CDD" id="cd04278">
    <property type="entry name" value="ZnMc_MMP"/>
    <property type="match status" value="1"/>
</dbReference>
<dbReference type="SMART" id="SM00235">
    <property type="entry name" value="ZnMc"/>
    <property type="match status" value="1"/>
</dbReference>
<sequence length="480" mass="54734">MKDLLLTMAFYGALSSALPVVQDGEQAAEKDMEFAKKFIEHYYPDTEPTSVVRNKFRSSVPAEKIRQMQAFWGLEVTGKLDSNTLDAMKKPRCGVPDIGEYKTFAMSPKWRKRDLTYRIQNYTPDMNTKDVDHAIERAWKLWSDVTPLTFTRVYGDSADIEISFASGSHGDYIPFDGPGQQLAHAFSPAYGGNVHFDEAETWTKDLKGTNLFLVAAHEFGHSLGLHHSDVLGALMFSTYQPVEPQNLKLHRDDTEGIQQLYGTPGDYDGGGDGDNDLSPTNIPEVILLTDLCDPHLAFDAVTTLRGEILFFKDSFMWRKFPHTKEIEKNSISSFWVTLSSSIDAAYEVEEDDMVYLFKGSKYWATKANIMEPGFPENIHKFGFPQTVEKVDAALYDENSKKIYFFSGDQYWRYDKATNSMEEGYPRKIVMDFDNMGSQVDAALQHNGRFYLFSGSIQYEFDSKTKQFLDLKKSNNWFHCK</sequence>
<keyword evidence="9" id="KW-0862">Zinc</keyword>
<dbReference type="Gene3D" id="2.110.10.10">
    <property type="entry name" value="Hemopexin-like domain"/>
    <property type="match status" value="1"/>
</dbReference>
<dbReference type="Pfam" id="PF00045">
    <property type="entry name" value="Hemopexin"/>
    <property type="match status" value="4"/>
</dbReference>
<comment type="similarity">
    <text evidence="3">Belongs to the peptidase M10A family.</text>
</comment>
<dbReference type="InterPro" id="IPR033739">
    <property type="entry name" value="M10A_MMP"/>
</dbReference>
<keyword evidence="6 14" id="KW-0732">Signal</keyword>
<evidence type="ECO:0000256" key="3">
    <source>
        <dbReference type="ARBA" id="ARBA00010370"/>
    </source>
</evidence>
<dbReference type="InterPro" id="IPR002477">
    <property type="entry name" value="Peptidoglycan-bd-like"/>
</dbReference>
<dbReference type="InterPro" id="IPR036365">
    <property type="entry name" value="PGBD-like_sf"/>
</dbReference>
<organism evidence="16 17">
    <name type="scientific">Pogona vitticeps</name>
    <name type="common">central bearded dragon</name>
    <dbReference type="NCBI Taxonomy" id="103695"/>
    <lineage>
        <taxon>Eukaryota</taxon>
        <taxon>Metazoa</taxon>
        <taxon>Chordata</taxon>
        <taxon>Craniata</taxon>
        <taxon>Vertebrata</taxon>
        <taxon>Euteleostomi</taxon>
        <taxon>Lepidosauria</taxon>
        <taxon>Squamata</taxon>
        <taxon>Bifurcata</taxon>
        <taxon>Unidentata</taxon>
        <taxon>Episquamata</taxon>
        <taxon>Toxicofera</taxon>
        <taxon>Iguania</taxon>
        <taxon>Acrodonta</taxon>
        <taxon>Agamidae</taxon>
        <taxon>Amphibolurinae</taxon>
        <taxon>Pogona</taxon>
    </lineage>
</organism>
<keyword evidence="8" id="KW-0378">Hydrolase</keyword>
<dbReference type="InterPro" id="IPR001818">
    <property type="entry name" value="Pept_M10_metallopeptidase"/>
</dbReference>
<feature type="repeat" description="Hemopexin" evidence="13">
    <location>
        <begin position="436"/>
        <end position="479"/>
    </location>
</feature>
<dbReference type="Pfam" id="PF01471">
    <property type="entry name" value="PG_binding_1"/>
    <property type="match status" value="1"/>
</dbReference>
<evidence type="ECO:0000313" key="16">
    <source>
        <dbReference type="Proteomes" id="UP001652642"/>
    </source>
</evidence>
<feature type="repeat" description="Hemopexin" evidence="13">
    <location>
        <begin position="339"/>
        <end position="385"/>
    </location>
</feature>
<name>A0ABM5FWF6_9SAUR</name>
<feature type="repeat" description="Hemopexin" evidence="13">
    <location>
        <begin position="295"/>
        <end position="338"/>
    </location>
</feature>
<dbReference type="PRINTS" id="PR00138">
    <property type="entry name" value="MATRIXIN"/>
</dbReference>
<evidence type="ECO:0000256" key="4">
    <source>
        <dbReference type="ARBA" id="ARBA00022670"/>
    </source>
</evidence>
<dbReference type="PANTHER" id="PTHR10201:SF267">
    <property type="entry name" value="MACROPHAGE METALLOELASTASE"/>
    <property type="match status" value="1"/>
</dbReference>
<evidence type="ECO:0000256" key="13">
    <source>
        <dbReference type="PROSITE-ProRule" id="PRU01011"/>
    </source>
</evidence>
<keyword evidence="10" id="KW-0106">Calcium</keyword>
<gene>
    <name evidence="17" type="primary">LOC110089069</name>
</gene>
<dbReference type="SUPFAM" id="SSF47090">
    <property type="entry name" value="PGBD-like"/>
    <property type="match status" value="1"/>
</dbReference>
<keyword evidence="16" id="KW-1185">Reference proteome</keyword>